<keyword evidence="4" id="KW-1185">Reference proteome</keyword>
<proteinExistence type="predicted"/>
<evidence type="ECO:0000256" key="1">
    <source>
        <dbReference type="SAM" id="MobiDB-lite"/>
    </source>
</evidence>
<feature type="region of interest" description="Disordered" evidence="1">
    <location>
        <begin position="1"/>
        <end position="24"/>
    </location>
</feature>
<evidence type="ECO:0000256" key="2">
    <source>
        <dbReference type="SAM" id="Phobius"/>
    </source>
</evidence>
<sequence>MPDRSPDSAPGQAPDSAPDHPPSGGHRAGLWSLLGLFAACVPCALLVVEKLGSSLSPVPLVLTVLAALAGYVLAVRALVGERFGQHPRRYRTLVWMVAGVLFVGSVVVLFAFRPPPPPLTRMSGARDVAVVGFAAGGGRQDQRVLDDVAETFAHDMAARIPTATAVRSYAGEAQLPLTQLADTHRGTLERKTARFADETNAEVVVGGLVSEDRSGQSTLRPAVYVRADQIPDSPEITGWVLGSPILVAQGWESARARSQLTAELSRRIGALARFVDALDTWRNGSPREAARTLAGLLDAERQDDTGSFVPPDLVRLFHGHALEAQALDESGPGKEKLLAAARADYLAIGPDSPAGRRAALSLQLNTYRQALGSASSCKPGTVRAADLAQASKALRDLAADPGVTELGRIKATVNLSQVEECRIRARLVKDDGTVERAAATVRAAQDLTGSADLRALAESIAATHAADRGDLAGAVDHIRDAIAHGRDPVQRSVWHGLLASWSLKRCDLATGRRAWQDALTQLAAAERAGRADSARLRQYEQISSTELRRAEERCGNSR</sequence>
<feature type="transmembrane region" description="Helical" evidence="2">
    <location>
        <begin position="60"/>
        <end position="80"/>
    </location>
</feature>
<name>A0ABW7PBM8_9ACTN</name>
<protein>
    <recommendedName>
        <fullName evidence="5">Integral membrane protein</fullName>
    </recommendedName>
</protein>
<organism evidence="3 4">
    <name type="scientific">Streptomyces racemochromogenes</name>
    <dbReference type="NCBI Taxonomy" id="67353"/>
    <lineage>
        <taxon>Bacteria</taxon>
        <taxon>Bacillati</taxon>
        <taxon>Actinomycetota</taxon>
        <taxon>Actinomycetes</taxon>
        <taxon>Kitasatosporales</taxon>
        <taxon>Streptomycetaceae</taxon>
        <taxon>Streptomyces</taxon>
    </lineage>
</organism>
<feature type="transmembrane region" description="Helical" evidence="2">
    <location>
        <begin position="28"/>
        <end position="48"/>
    </location>
</feature>
<dbReference type="Proteomes" id="UP001610631">
    <property type="component" value="Unassembled WGS sequence"/>
</dbReference>
<reference evidence="3 4" key="1">
    <citation type="submission" date="2024-03" db="EMBL/GenBank/DDBJ databases">
        <title>Whole genome sequencing of Streptomyces racemochromogenes, to identify antimicrobial biosynthetic gene clusters.</title>
        <authorList>
            <person name="Suryawanshi P."/>
            <person name="Krishnaraj P.U."/>
            <person name="Arun Y.P."/>
            <person name="Suryawanshi M.P."/>
            <person name="Rakshit O."/>
        </authorList>
    </citation>
    <scope>NUCLEOTIDE SEQUENCE [LARGE SCALE GENOMIC DNA]</scope>
    <source>
        <strain evidence="3 4">AUDT626</strain>
    </source>
</reference>
<evidence type="ECO:0008006" key="5">
    <source>
        <dbReference type="Google" id="ProtNLM"/>
    </source>
</evidence>
<dbReference type="RefSeq" id="WP_395509615.1">
    <property type="nucleotide sequence ID" value="NZ_JBBDHD010000022.1"/>
</dbReference>
<keyword evidence="2" id="KW-0472">Membrane</keyword>
<keyword evidence="2" id="KW-1133">Transmembrane helix</keyword>
<dbReference type="EMBL" id="JBBDHD010000022">
    <property type="protein sequence ID" value="MFH7595761.1"/>
    <property type="molecule type" value="Genomic_DNA"/>
</dbReference>
<gene>
    <name evidence="3" type="ORF">WDV06_11750</name>
</gene>
<evidence type="ECO:0000313" key="4">
    <source>
        <dbReference type="Proteomes" id="UP001610631"/>
    </source>
</evidence>
<feature type="transmembrane region" description="Helical" evidence="2">
    <location>
        <begin position="92"/>
        <end position="112"/>
    </location>
</feature>
<evidence type="ECO:0000313" key="3">
    <source>
        <dbReference type="EMBL" id="MFH7595761.1"/>
    </source>
</evidence>
<accession>A0ABW7PBM8</accession>
<keyword evidence="2" id="KW-0812">Transmembrane</keyword>
<comment type="caution">
    <text evidence="3">The sequence shown here is derived from an EMBL/GenBank/DDBJ whole genome shotgun (WGS) entry which is preliminary data.</text>
</comment>